<feature type="domain" description="Zn(2)-C6 fungal-type" evidence="2">
    <location>
        <begin position="38"/>
        <end position="59"/>
    </location>
</feature>
<dbReference type="GO" id="GO:0000981">
    <property type="term" value="F:DNA-binding transcription factor activity, RNA polymerase II-specific"/>
    <property type="evidence" value="ECO:0007669"/>
    <property type="project" value="InterPro"/>
</dbReference>
<dbReference type="EMBL" id="AWGH01000035">
    <property type="protein sequence ID" value="ODN85679.1"/>
    <property type="molecule type" value="Genomic_DNA"/>
</dbReference>
<dbReference type="GeneID" id="30196719"/>
<reference evidence="3 4" key="1">
    <citation type="submission" date="2016-06" db="EMBL/GenBank/DDBJ databases">
        <title>Evolution of pathogenesis and genome organization in the Tremellales.</title>
        <authorList>
            <person name="Cuomo C."/>
            <person name="Litvintseva A."/>
            <person name="Heitman J."/>
            <person name="Chen Y."/>
            <person name="Sun S."/>
            <person name="Springer D."/>
            <person name="Dromer F."/>
            <person name="Young S."/>
            <person name="Zeng Q."/>
            <person name="Chapman S."/>
            <person name="Gujja S."/>
            <person name="Saif S."/>
            <person name="Birren B."/>
        </authorList>
    </citation>
    <scope>NUCLEOTIDE SEQUENCE [LARGE SCALE GENOMIC DNA]</scope>
    <source>
        <strain evidence="3 4">CBS 7118</strain>
    </source>
</reference>
<keyword evidence="4" id="KW-1185">Reference proteome</keyword>
<dbReference type="Pfam" id="PF00172">
    <property type="entry name" value="Zn_clus"/>
    <property type="match status" value="1"/>
</dbReference>
<evidence type="ECO:0000256" key="1">
    <source>
        <dbReference type="SAM" id="MobiDB-lite"/>
    </source>
</evidence>
<gene>
    <name evidence="3" type="ORF">L198_07508</name>
</gene>
<sequence>MPPTQQYQGSSEDDQLAQDERLSNGVMRAWHVARGGSCGAEKPTCASCARLNKECVYDSGQTTSSSETQKSDR</sequence>
<evidence type="ECO:0000313" key="3">
    <source>
        <dbReference type="EMBL" id="ODN85679.1"/>
    </source>
</evidence>
<accession>A0A1E3IAL0</accession>
<feature type="compositionally biased region" description="Polar residues" evidence="1">
    <location>
        <begin position="1"/>
        <end position="10"/>
    </location>
</feature>
<name>A0A1E3IAL0_9TREE</name>
<organism evidence="3 4">
    <name type="scientific">Cryptococcus wingfieldii CBS 7118</name>
    <dbReference type="NCBI Taxonomy" id="1295528"/>
    <lineage>
        <taxon>Eukaryota</taxon>
        <taxon>Fungi</taxon>
        <taxon>Dikarya</taxon>
        <taxon>Basidiomycota</taxon>
        <taxon>Agaricomycotina</taxon>
        <taxon>Tremellomycetes</taxon>
        <taxon>Tremellales</taxon>
        <taxon>Cryptococcaceae</taxon>
        <taxon>Cryptococcus</taxon>
    </lineage>
</organism>
<dbReference type="OrthoDB" id="39175at2759"/>
<feature type="region of interest" description="Disordered" evidence="1">
    <location>
        <begin position="1"/>
        <end position="23"/>
    </location>
</feature>
<evidence type="ECO:0000313" key="4">
    <source>
        <dbReference type="Proteomes" id="UP000094819"/>
    </source>
</evidence>
<proteinExistence type="predicted"/>
<dbReference type="Proteomes" id="UP000094819">
    <property type="component" value="Unassembled WGS sequence"/>
</dbReference>
<dbReference type="GO" id="GO:0008270">
    <property type="term" value="F:zinc ion binding"/>
    <property type="evidence" value="ECO:0007669"/>
    <property type="project" value="InterPro"/>
</dbReference>
<dbReference type="InterPro" id="IPR001138">
    <property type="entry name" value="Zn2Cys6_DnaBD"/>
</dbReference>
<evidence type="ECO:0000259" key="2">
    <source>
        <dbReference type="Pfam" id="PF00172"/>
    </source>
</evidence>
<dbReference type="InterPro" id="IPR036864">
    <property type="entry name" value="Zn2-C6_fun-type_DNA-bd_sf"/>
</dbReference>
<dbReference type="RefSeq" id="XP_019028540.1">
    <property type="nucleotide sequence ID" value="XM_019179502.1"/>
</dbReference>
<dbReference type="SUPFAM" id="SSF57701">
    <property type="entry name" value="Zn2/Cys6 DNA-binding domain"/>
    <property type="match status" value="1"/>
</dbReference>
<dbReference type="AlphaFoldDB" id="A0A1E3IAL0"/>
<protein>
    <recommendedName>
        <fullName evidence="2">Zn(2)-C6 fungal-type domain-containing protein</fullName>
    </recommendedName>
</protein>
<comment type="caution">
    <text evidence="3">The sequence shown here is derived from an EMBL/GenBank/DDBJ whole genome shotgun (WGS) entry which is preliminary data.</text>
</comment>